<accession>A0A1I0G1I2</accession>
<dbReference type="SUPFAM" id="SSF49899">
    <property type="entry name" value="Concanavalin A-like lectins/glucanases"/>
    <property type="match status" value="1"/>
</dbReference>
<dbReference type="Gene3D" id="2.60.120.200">
    <property type="match status" value="1"/>
</dbReference>
<feature type="domain" description="DUF6701" evidence="2">
    <location>
        <begin position="880"/>
        <end position="1516"/>
    </location>
</feature>
<dbReference type="InterPro" id="IPR046524">
    <property type="entry name" value="DUF6701"/>
</dbReference>
<dbReference type="Pfam" id="PF20419">
    <property type="entry name" value="DUF6701"/>
    <property type="match status" value="1"/>
</dbReference>
<reference evidence="3 4" key="1">
    <citation type="submission" date="2016-10" db="EMBL/GenBank/DDBJ databases">
        <authorList>
            <person name="de Groot N.N."/>
        </authorList>
    </citation>
    <scope>NUCLEOTIDE SEQUENCE [LARGE SCALE GENOMIC DNA]</scope>
    <source>
        <strain evidence="3 4">DSM 19706</strain>
    </source>
</reference>
<organism evidence="3 4">
    <name type="scientific">Thalassotalea agarivorans</name>
    <name type="common">Thalassomonas agarivorans</name>
    <dbReference type="NCBI Taxonomy" id="349064"/>
    <lineage>
        <taxon>Bacteria</taxon>
        <taxon>Pseudomonadati</taxon>
        <taxon>Pseudomonadota</taxon>
        <taxon>Gammaproteobacteria</taxon>
        <taxon>Alteromonadales</taxon>
        <taxon>Colwelliaceae</taxon>
        <taxon>Thalassotalea</taxon>
    </lineage>
</organism>
<dbReference type="GO" id="GO:0030246">
    <property type="term" value="F:carbohydrate binding"/>
    <property type="evidence" value="ECO:0007669"/>
    <property type="project" value="UniProtKB-KW"/>
</dbReference>
<keyword evidence="3" id="KW-0430">Lectin</keyword>
<dbReference type="InterPro" id="IPR013320">
    <property type="entry name" value="ConA-like_dom_sf"/>
</dbReference>
<evidence type="ECO:0000313" key="4">
    <source>
        <dbReference type="Proteomes" id="UP000199308"/>
    </source>
</evidence>
<name>A0A1I0G1I2_THASX</name>
<protein>
    <submittedName>
        <fullName evidence="3">Concanavalin A-like lectin/glucanases superfamily protein</fullName>
    </submittedName>
</protein>
<dbReference type="STRING" id="349064.SAMN05660429_02292"/>
<feature type="signal peptide" evidence="1">
    <location>
        <begin position="1"/>
        <end position="19"/>
    </location>
</feature>
<dbReference type="RefSeq" id="WP_093330461.1">
    <property type="nucleotide sequence ID" value="NZ_AP027363.1"/>
</dbReference>
<sequence length="1519" mass="164023">MLIRGLAFSLFLFSVNVLAAEQVPPTCDPIFPGPDAILEDGEFTPRSPKPNPPNDGDVFRLRTVQGGQEYVYNEWDDSEDYNLTVSGSGTATIYIKEETVIKENPRLNAGGDPSQLLIIFLKDAKIEEKGVINAYIYAYEDFILEEDNDFSGGLSVEGDLDLKENVDDTYVPPDNIDSGFCQGAPTDDFYYFVETDGDGSTCALETVTIKACTDASCSQLSSETVTLDFVVGGETKVIDLAVTGERTFQFAHLNTGSAAITVANSSKTETSSVECTPGTSCQIDYLSDGCADSCFAYFPDSVQGHQDDSEIEFKDNGLLYDDFDHLVTFPKLKDNDSNLGRTCNTAPCEITGTKAVEMPLGNFKDSTGNTKIDISGGGSDITIGPGGDYTETEYGDFKVKDGATAEFFASGSSYHFKKSEIKNATVTFAEGSYWFEELKIKENAVIITKGKVSIFFKKHSDIESGSKVNVNGNSEDLALIAYDDLHFKENTQTHAFLYMHGDKDITLNNNAMFRGSASARKKLKIEDTAHFFFEGGEPYIEDICGQPVAPTPSNEVAFYSFEETDFSSGIADRTGNGFTGSNNNGVSIPDGRYCRGFSSPNQNRNNNTDYTFNSNVDITNDVGNKGTISFWYASRYNWNRRQDTGGNGGLRTLFDATESSSSGAGDKYFTLKILNNGRLRFNFEDSADRDFVVTEPGGQARQAQTWYYITTTWDFENNLFEIYVDGNRRIQSSQNTNGILAGLGDIVFGDNSSPYATWSNTSSLPARNSAGGRFDEVRIYDKVLTETEIREDMAKSDCATIVDHFEIDHDGSGLTCEAEPILIRACADSSCTALVSDAYDVQLSVNGVPNKTVTVTGGTATTFVNTSPGAATLSLDQNYSCNNLSNGGTDCDVVFADSGFRFGTIDSGNFGGIPTQLSGKPSNTGYKAADLYIQAIQKDPDTGACAGLVAPSATIEVSATCSTPGGACAGQAVQFVPNGIGAGISLPTAPTSYQSTNMLFNAESGTAGSFVMNYPDAGLVTLNARMEIPLDDGTPSGEYIVGSSNPIFVRPLGFYVNAQGNPEAKSASDGKFVTAGEQFPLTIAAVQWQAGDDTDNDGSPDTQNTTVNGVNWFTTANLADNGVTPSFNTSAIQHQMALFMPSGGRNGTFTAPTAYAFSNGVSAQNHVYEEVGIIGGRFSAYQYLGISGENINGYIPHLGRFVPHHFDQSVEKQGNLLGQCGPTTTPGTRDWVYTGQGLEGAVTTGAITYDSELPTYRIEAKSLSGNVTENYIGDFMKLDDSSVTVLSPNNDVYQVGKDGVTLTPLDGVIEQGTIEASTTEKGVVFYTFSVNDSFMYTREANTEIQPYDATIPLAVETIEDDDNVREAATETAMPTGVKIRFGRAVLANSYGPETEDLPQHYWVEYVDDTGAFAPNRPDDCSGFDSTNMSMAKIDLDPSLTDVYPADGMVINAETFDMILEPTGAGNMGRIEVIYDASPWLQYNWETGTTDYSEDPTAVATFGIFRGNDRIIQWQEVNAN</sequence>
<keyword evidence="1" id="KW-0732">Signal</keyword>
<dbReference type="Proteomes" id="UP000199308">
    <property type="component" value="Unassembled WGS sequence"/>
</dbReference>
<dbReference type="Pfam" id="PF13385">
    <property type="entry name" value="Laminin_G_3"/>
    <property type="match status" value="1"/>
</dbReference>
<dbReference type="OrthoDB" id="9790247at2"/>
<evidence type="ECO:0000256" key="1">
    <source>
        <dbReference type="SAM" id="SignalP"/>
    </source>
</evidence>
<proteinExistence type="predicted"/>
<dbReference type="EMBL" id="FOHK01000010">
    <property type="protein sequence ID" value="SET63717.1"/>
    <property type="molecule type" value="Genomic_DNA"/>
</dbReference>
<gene>
    <name evidence="3" type="ORF">SAMN05660429_02292</name>
</gene>
<feature type="chain" id="PRO_5011605941" evidence="1">
    <location>
        <begin position="20"/>
        <end position="1519"/>
    </location>
</feature>
<keyword evidence="4" id="KW-1185">Reference proteome</keyword>
<evidence type="ECO:0000259" key="2">
    <source>
        <dbReference type="Pfam" id="PF20419"/>
    </source>
</evidence>
<evidence type="ECO:0000313" key="3">
    <source>
        <dbReference type="EMBL" id="SET63717.1"/>
    </source>
</evidence>